<reference evidence="2" key="1">
    <citation type="submission" date="2023-03" db="EMBL/GenBank/DDBJ databases">
        <title>Massive genome expansion in bonnet fungi (Mycena s.s.) driven by repeated elements and novel gene families across ecological guilds.</title>
        <authorList>
            <consortium name="Lawrence Berkeley National Laboratory"/>
            <person name="Harder C.B."/>
            <person name="Miyauchi S."/>
            <person name="Viragh M."/>
            <person name="Kuo A."/>
            <person name="Thoen E."/>
            <person name="Andreopoulos B."/>
            <person name="Lu D."/>
            <person name="Skrede I."/>
            <person name="Drula E."/>
            <person name="Henrissat B."/>
            <person name="Morin E."/>
            <person name="Kohler A."/>
            <person name="Barry K."/>
            <person name="LaButti K."/>
            <person name="Morin E."/>
            <person name="Salamov A."/>
            <person name="Lipzen A."/>
            <person name="Mereny Z."/>
            <person name="Hegedus B."/>
            <person name="Baldrian P."/>
            <person name="Stursova M."/>
            <person name="Weitz H."/>
            <person name="Taylor A."/>
            <person name="Grigoriev I.V."/>
            <person name="Nagy L.G."/>
            <person name="Martin F."/>
            <person name="Kauserud H."/>
        </authorList>
    </citation>
    <scope>NUCLEOTIDE SEQUENCE</scope>
    <source>
        <strain evidence="2">9144</strain>
    </source>
</reference>
<evidence type="ECO:0000313" key="3">
    <source>
        <dbReference type="Proteomes" id="UP001219525"/>
    </source>
</evidence>
<dbReference type="InterPro" id="IPR052396">
    <property type="entry name" value="Meiotic_Drive_Suppr_Kinase"/>
</dbReference>
<feature type="region of interest" description="Disordered" evidence="1">
    <location>
        <begin position="350"/>
        <end position="384"/>
    </location>
</feature>
<name>A0AAD6VKN8_9AGAR</name>
<evidence type="ECO:0008006" key="4">
    <source>
        <dbReference type="Google" id="ProtNLM"/>
    </source>
</evidence>
<dbReference type="PANTHER" id="PTHR37171:SF1">
    <property type="entry name" value="SERINE_THREONINE-PROTEIN KINASE YRZF-RELATED"/>
    <property type="match status" value="1"/>
</dbReference>
<feature type="compositionally biased region" description="Low complexity" evidence="1">
    <location>
        <begin position="357"/>
        <end position="367"/>
    </location>
</feature>
<proteinExistence type="predicted"/>
<organism evidence="2 3">
    <name type="scientific">Mycena pura</name>
    <dbReference type="NCBI Taxonomy" id="153505"/>
    <lineage>
        <taxon>Eukaryota</taxon>
        <taxon>Fungi</taxon>
        <taxon>Dikarya</taxon>
        <taxon>Basidiomycota</taxon>
        <taxon>Agaricomycotina</taxon>
        <taxon>Agaricomycetes</taxon>
        <taxon>Agaricomycetidae</taxon>
        <taxon>Agaricales</taxon>
        <taxon>Marasmiineae</taxon>
        <taxon>Mycenaceae</taxon>
        <taxon>Mycena</taxon>
    </lineage>
</organism>
<dbReference type="InterPro" id="IPR011009">
    <property type="entry name" value="Kinase-like_dom_sf"/>
</dbReference>
<dbReference type="AlphaFoldDB" id="A0AAD6VKN8"/>
<keyword evidence="3" id="KW-1185">Reference proteome</keyword>
<dbReference type="EMBL" id="JARJCW010000023">
    <property type="protein sequence ID" value="KAJ7212482.1"/>
    <property type="molecule type" value="Genomic_DNA"/>
</dbReference>
<evidence type="ECO:0000313" key="2">
    <source>
        <dbReference type="EMBL" id="KAJ7212482.1"/>
    </source>
</evidence>
<protein>
    <recommendedName>
        <fullName evidence="4">Protein kinase domain-containing protein</fullName>
    </recommendedName>
</protein>
<dbReference type="PANTHER" id="PTHR37171">
    <property type="entry name" value="SERINE/THREONINE-PROTEIN KINASE YRZF-RELATED"/>
    <property type="match status" value="1"/>
</dbReference>
<feature type="region of interest" description="Disordered" evidence="1">
    <location>
        <begin position="264"/>
        <end position="285"/>
    </location>
</feature>
<dbReference type="SUPFAM" id="SSF56112">
    <property type="entry name" value="Protein kinase-like (PK-like)"/>
    <property type="match status" value="1"/>
</dbReference>
<sequence>MTTPRLSGFLRVRLPPPRFTVSSPPPSLGSYTKISADQVLACAHFSVPVHWSIAPDLCERLIDAASLDLDSLLLQHLNLTPGLTAVVADLVRQWDRNFGATPREDHSKGLETATNEASRLLLLAVMDAFEVIQSSTNTTSDPMQSERQHSPPHVRECIIDNSLKRPSVSVGKPYTVGVEDKRPIGFPSVLAELSRRASCGVLDTEINAVSHQPKWWIVANKGALYTGAYDVNWVVFAGLTGFCVGHRSGLHMFWSGPFHNRRDEDDEFTTATPDPAATLSHAFGNEPHPTVPQTGLLLLFLAVALRGANDKGSPWVQGIFPRLCALSFTPPSPARQPHPEFTHTGREITNADESDDSASSSNDSGDNYTSSSGSERSLAPTPLLSGRHRFTGKWYGDLRHTEGYAVKILDSIASGYQASVYAGELLQKGRAVSAVAVKVSNDSDALMAEFRRYLALQKLMGDSIPRCYGLCVVWNTACLVTSLVPNHAPSRKLSKAERGAVYAALRRMHEAGWTHNDVVDDGSLSPRNLLWNPEGRPVLIDLVTATRHTCKEGCSELMRLQRALKLTNHDITIWAR</sequence>
<evidence type="ECO:0000256" key="1">
    <source>
        <dbReference type="SAM" id="MobiDB-lite"/>
    </source>
</evidence>
<comment type="caution">
    <text evidence="2">The sequence shown here is derived from an EMBL/GenBank/DDBJ whole genome shotgun (WGS) entry which is preliminary data.</text>
</comment>
<dbReference type="Gene3D" id="1.10.510.10">
    <property type="entry name" value="Transferase(Phosphotransferase) domain 1"/>
    <property type="match status" value="1"/>
</dbReference>
<dbReference type="Proteomes" id="UP001219525">
    <property type="component" value="Unassembled WGS sequence"/>
</dbReference>
<accession>A0AAD6VKN8</accession>
<gene>
    <name evidence="2" type="ORF">GGX14DRAFT_564241</name>
</gene>